<evidence type="ECO:0000313" key="9">
    <source>
        <dbReference type="EMBL" id="AER13172.1"/>
    </source>
</evidence>
<evidence type="ECO:0000256" key="2">
    <source>
        <dbReference type="ARBA" id="ARBA00022723"/>
    </source>
</evidence>
<dbReference type="GO" id="GO:0003676">
    <property type="term" value="F:nucleic acid binding"/>
    <property type="evidence" value="ECO:0007669"/>
    <property type="project" value="InterPro"/>
</dbReference>
<dbReference type="PANTHER" id="PTHR42648">
    <property type="entry name" value="TRANSPOSASE, PUTATIVE-RELATED"/>
    <property type="match status" value="1"/>
</dbReference>
<evidence type="ECO:0000256" key="4">
    <source>
        <dbReference type="ARBA" id="ARBA00022801"/>
    </source>
</evidence>
<dbReference type="InterPro" id="IPR013103">
    <property type="entry name" value="RVT_2"/>
</dbReference>
<keyword evidence="2" id="KW-0479">Metal-binding</keyword>
<protein>
    <submittedName>
        <fullName evidence="9">Putative gag/pol polyprotein</fullName>
    </submittedName>
</protein>
<feature type="domain" description="CCHC-type" evidence="7">
    <location>
        <begin position="251"/>
        <end position="264"/>
    </location>
</feature>
<evidence type="ECO:0000259" key="8">
    <source>
        <dbReference type="PROSITE" id="PS50994"/>
    </source>
</evidence>
<proteinExistence type="predicted"/>
<dbReference type="SUPFAM" id="SSF57756">
    <property type="entry name" value="Retrovirus zinc finger-like domains"/>
    <property type="match status" value="1"/>
</dbReference>
<feature type="region of interest" description="Disordered" evidence="6">
    <location>
        <begin position="679"/>
        <end position="740"/>
    </location>
</feature>
<dbReference type="InterPro" id="IPR036875">
    <property type="entry name" value="Znf_CCHC_sf"/>
</dbReference>
<feature type="compositionally biased region" description="Basic and acidic residues" evidence="6">
    <location>
        <begin position="222"/>
        <end position="233"/>
    </location>
</feature>
<dbReference type="SUPFAM" id="SSF56672">
    <property type="entry name" value="DNA/RNA polymerases"/>
    <property type="match status" value="1"/>
</dbReference>
<evidence type="ECO:0000256" key="3">
    <source>
        <dbReference type="ARBA" id="ARBA00022750"/>
    </source>
</evidence>
<dbReference type="Gene3D" id="3.30.420.10">
    <property type="entry name" value="Ribonuclease H-like superfamily/Ribonuclease H"/>
    <property type="match status" value="1"/>
</dbReference>
<keyword evidence="5" id="KW-0862">Zinc</keyword>
<name>G8DCY4_PHAVU</name>
<feature type="compositionally biased region" description="Acidic residues" evidence="6">
    <location>
        <begin position="711"/>
        <end position="729"/>
    </location>
</feature>
<dbReference type="InterPro" id="IPR043502">
    <property type="entry name" value="DNA/RNA_pol_sf"/>
</dbReference>
<keyword evidence="5" id="KW-0863">Zinc-finger</keyword>
<dbReference type="Pfam" id="PF22936">
    <property type="entry name" value="Pol_BBD"/>
    <property type="match status" value="1"/>
</dbReference>
<feature type="region of interest" description="Disordered" evidence="6">
    <location>
        <begin position="203"/>
        <end position="244"/>
    </location>
</feature>
<dbReference type="CDD" id="cd09272">
    <property type="entry name" value="RNase_HI_RT_Ty1"/>
    <property type="match status" value="1"/>
</dbReference>
<sequence length="1556" mass="179470">MDRTKISYRIHHPKALKTIAGKVYTVCKFNLTDRILQKVFEQREIHLTLQQRFSAFLLRTGIFRLLLRFLPPLDRAEILSAGSYLVVLQFNRSDCSKITGKVTYRPRTGKMKDLLFVKKLHLPVFATEKPKDKTDEEWKFEHQQGFRDQLSQMGIKFDDEVLGLWLLNTLPDSWETFRVSITNSSPDGVVSLENVKSSVLNEEMRRKAHGTSSHSEVLFTENRGRSQKKELKGSKQNSRSKSKSRYKNVECHYCHKTGHIQRNCFLWKKENKDKKGKQKEKHHDNDDRVTTAISDDDLIILRDHDSVNLVSDESMWIIDSGVTLHVIGIADVCLQTNMGMQLLLRGVKHAPDVRFNLLSVQMLDDSGFENHFGLGKWKLSRGNLIVAKGDRISKLYWTKALVAKDSVNAMDMDASLWHRRLSHISEKGLNCLAKKDVLSGLKNAELEKCSHCMAGKQTRVSFKKHPPSKKSELLELVHSDVCGPLKVKSFTGTIYFVTFIDDCSRKLWVYALKTKDQVLAKFKEFHVLVERQSGKKLKCIRTDNGGEYCGPFDAYCKQHGIRHEKTPPKTPQLNGLAERMNRTLIERVRCMLSKAKLPKHFWGEALYTAVHVINLSPAIALNAEVPDKVWFGKNVKYDHLRVFGCKAYVHKKAVRSRDVKFMEDQTIEDIDKTEKITSETDNRLSNVDPVLSDEQHDDVDDQQLGDAFDVPIDDSEEEHGMSQDEDLGDAPEPPQVQIRRYPSDDYVTLTDEGEPECYLEAMESEEKKKWLDAMQDEMKSLHDNHTFDLVKLPKDKKALENRWIYRVKQESNSTSPRYKARLVVKGFRQRKGIDFNEIFSPVVKMSSIRIVLSLAATLDLEVEQMDVKTAFLHGDLEEEIYMKQPDGFLVEGKEDHVCRLRKSLYGLKQAPRQWYKKFESVMCEQGYKKTTSDHCVFVKKFANDDFIILLLYVDDILIVGKDISMINRLKKQLSESFAMKDMGAAKQILGIRIMRDRQEKKLWLSQENYVKRVLQRFQMENAKVVSTPLATHFKLSTKQSPSYEYEKSDMQRIPYASAVGSLMYAMVCTRPDIAHVVGTVSRFMSNPGREHWNAVKWILRYLRGTTCLRLCFGGDKPTLVGYTDSDMGGDIDSRRSTSGYVIKFAGGAVAWQSRLQKCVALSTTEAEFIAITEACKELLWVKKLLQELSFVQDKYLLFCDSQSAIYLGKNSTFHSRSKHIDVRYHWIRDALEARLLELAKVHTDDNCADMMTKSLPRSKSETCCKIAGAEPAHTGEREKVYTVCKFNLTDRILQKVFEQREIHLTLQQRFSAFLLRTVIFRLLLRFLPPLDRAEILSAGSYLVVLQFNRSDCSKITGKVTYRPRTVTAICEFFRFLQVGEIVIRCVLLLLRYYCYYIELPIRQQRRRRVFLQGVFLPKINLGSVKRKKLVLSPQTEEIGFEVREGDEQREQNLILEGAGTRFCSGVREGSGVIEEESVTPQRVLRHRRWQVFSGLEILHLEQNSSSRLVSKFIYQTVSDSKINCNRRFWVYLDIGEPIKLWELGKQIGITCCRDEE</sequence>
<dbReference type="EMBL" id="HQ632856">
    <property type="protein sequence ID" value="AER13172.1"/>
    <property type="molecule type" value="Genomic_DNA"/>
</dbReference>
<dbReference type="GO" id="GO:0004190">
    <property type="term" value="F:aspartic-type endopeptidase activity"/>
    <property type="evidence" value="ECO:0007669"/>
    <property type="project" value="UniProtKB-KW"/>
</dbReference>
<evidence type="ECO:0000259" key="7">
    <source>
        <dbReference type="PROSITE" id="PS50158"/>
    </source>
</evidence>
<dbReference type="InterPro" id="IPR025724">
    <property type="entry name" value="GAG-pre-integrase_dom"/>
</dbReference>
<dbReference type="GO" id="GO:0008270">
    <property type="term" value="F:zinc ion binding"/>
    <property type="evidence" value="ECO:0007669"/>
    <property type="project" value="UniProtKB-KW"/>
</dbReference>
<dbReference type="Pfam" id="PF14223">
    <property type="entry name" value="Retrotran_gag_2"/>
    <property type="match status" value="1"/>
</dbReference>
<dbReference type="Pfam" id="PF00665">
    <property type="entry name" value="rve"/>
    <property type="match status" value="1"/>
</dbReference>
<dbReference type="InterPro" id="IPR054722">
    <property type="entry name" value="PolX-like_BBD"/>
</dbReference>
<reference evidence="9" key="1">
    <citation type="submission" date="2010-11" db="EMBL/GenBank/DDBJ databases">
        <title>Evolution of the Rpp4 Asian soybean rust resistance locus in legumes.</title>
        <authorList>
            <person name="Freeman B.C."/>
            <person name="Lincoln L.M."/>
            <person name="Graham M.A."/>
        </authorList>
    </citation>
    <scope>NUCLEOTIDE SEQUENCE</scope>
</reference>
<dbReference type="InterPro" id="IPR001878">
    <property type="entry name" value="Znf_CCHC"/>
</dbReference>
<dbReference type="InterPro" id="IPR039537">
    <property type="entry name" value="Retrotran_Ty1/copia-like"/>
</dbReference>
<keyword evidence="1" id="KW-0645">Protease</keyword>
<dbReference type="GO" id="GO:0015074">
    <property type="term" value="P:DNA integration"/>
    <property type="evidence" value="ECO:0007669"/>
    <property type="project" value="InterPro"/>
</dbReference>
<feature type="domain" description="Integrase catalytic" evidence="8">
    <location>
        <begin position="463"/>
        <end position="634"/>
    </location>
</feature>
<dbReference type="InterPro" id="IPR001584">
    <property type="entry name" value="Integrase_cat-core"/>
</dbReference>
<dbReference type="InterPro" id="IPR012337">
    <property type="entry name" value="RNaseH-like_sf"/>
</dbReference>
<keyword evidence="3" id="KW-0064">Aspartyl protease</keyword>
<evidence type="ECO:0000256" key="1">
    <source>
        <dbReference type="ARBA" id="ARBA00022670"/>
    </source>
</evidence>
<dbReference type="Pfam" id="PF07727">
    <property type="entry name" value="RVT_2"/>
    <property type="match status" value="1"/>
</dbReference>
<dbReference type="PROSITE" id="PS50994">
    <property type="entry name" value="INTEGRASE"/>
    <property type="match status" value="1"/>
</dbReference>
<dbReference type="SUPFAM" id="SSF53098">
    <property type="entry name" value="Ribonuclease H-like"/>
    <property type="match status" value="1"/>
</dbReference>
<dbReference type="GO" id="GO:0006508">
    <property type="term" value="P:proteolysis"/>
    <property type="evidence" value="ECO:0007669"/>
    <property type="project" value="UniProtKB-KW"/>
</dbReference>
<dbReference type="InterPro" id="IPR036397">
    <property type="entry name" value="RNaseH_sf"/>
</dbReference>
<keyword evidence="4" id="KW-0378">Hydrolase</keyword>
<evidence type="ECO:0000256" key="6">
    <source>
        <dbReference type="SAM" id="MobiDB-lite"/>
    </source>
</evidence>
<dbReference type="PANTHER" id="PTHR42648:SF28">
    <property type="entry name" value="TRANSPOSON-ENCODED PROTEIN WITH RIBONUCLEASE H-LIKE AND RETROVIRUS ZINC FINGER-LIKE DOMAINS"/>
    <property type="match status" value="1"/>
</dbReference>
<dbReference type="Pfam" id="PF13976">
    <property type="entry name" value="gag_pre-integrs"/>
    <property type="match status" value="1"/>
</dbReference>
<evidence type="ECO:0000256" key="5">
    <source>
        <dbReference type="PROSITE-ProRule" id="PRU00047"/>
    </source>
</evidence>
<accession>G8DCY4</accession>
<dbReference type="PROSITE" id="PS50158">
    <property type="entry name" value="ZF_CCHC"/>
    <property type="match status" value="1"/>
</dbReference>
<organism evidence="9">
    <name type="scientific">Phaseolus vulgaris</name>
    <name type="common">Kidney bean</name>
    <name type="synonym">French bean</name>
    <dbReference type="NCBI Taxonomy" id="3885"/>
    <lineage>
        <taxon>Eukaryota</taxon>
        <taxon>Viridiplantae</taxon>
        <taxon>Streptophyta</taxon>
        <taxon>Embryophyta</taxon>
        <taxon>Tracheophyta</taxon>
        <taxon>Spermatophyta</taxon>
        <taxon>Magnoliopsida</taxon>
        <taxon>eudicotyledons</taxon>
        <taxon>Gunneridae</taxon>
        <taxon>Pentapetalae</taxon>
        <taxon>rosids</taxon>
        <taxon>fabids</taxon>
        <taxon>Fabales</taxon>
        <taxon>Fabaceae</taxon>
        <taxon>Papilionoideae</taxon>
        <taxon>50 kb inversion clade</taxon>
        <taxon>NPAAA clade</taxon>
        <taxon>indigoferoid/millettioid clade</taxon>
        <taxon>Phaseoleae</taxon>
        <taxon>Phaseolus</taxon>
    </lineage>
</organism>